<proteinExistence type="inferred from homology"/>
<dbReference type="InterPro" id="IPR049577">
    <property type="entry name" value="GMPP_N"/>
</dbReference>
<dbReference type="PANTHER" id="PTHR46390:SF1">
    <property type="entry name" value="MANNOSE-1-PHOSPHATE GUANYLYLTRANSFERASE"/>
    <property type="match status" value="1"/>
</dbReference>
<keyword evidence="12" id="KW-0413">Isomerase</keyword>
<keyword evidence="5" id="KW-0547">Nucleotide-binding</keyword>
<keyword evidence="4 12" id="KW-0548">Nucleotidyltransferase</keyword>
<sequence>MINVVLCGGNGTRLWPLSRTLYPKQFIKILSDQSLFQMTILRNKPFCSKTVVVSNEEQYFLALDHLREIKVEADRFILEPIGRNTAPAIALACLSVHKDELVMVTPSDHIVKNETEYARCINKAEMLANNNHLVTFGITPYYPETGYGYIESDGVEVISFKEKPDKMTAEKYIDRGNFYWNSGMFMFKAGVFLNELEQHAPEIYKRSLIAFEESQLHYDTVRVQKEHMESIPSNSIDYAVMENSQSVKMVPSDIGWSDLGSFESLYEELPKDENFNTISDNYLGIDSAHNLIFSEDRTIATVDVDDLIVVDTPDALLIAKQGSSQKVKEIVGELTNKNSQLRHNHVTSYRPWGHQTVLDSAPQYKIKRVVVKPGQELSVQKHYHRNEHWIVVSGTALVRINDKESLIRTNESALIPMGKEHSVMNPGKIDLILIEVQVGEYVEEDDVVRNDN</sequence>
<evidence type="ECO:0000256" key="8">
    <source>
        <dbReference type="RuleBase" id="RU004190"/>
    </source>
</evidence>
<evidence type="ECO:0000259" key="10">
    <source>
        <dbReference type="Pfam" id="PF01050"/>
    </source>
</evidence>
<dbReference type="NCBIfam" id="TIGR01479">
    <property type="entry name" value="GMP_PMI"/>
    <property type="match status" value="1"/>
</dbReference>
<dbReference type="Gene3D" id="2.60.120.10">
    <property type="entry name" value="Jelly Rolls"/>
    <property type="match status" value="1"/>
</dbReference>
<dbReference type="EMBL" id="JBHUMJ010000011">
    <property type="protein sequence ID" value="MFD2703143.1"/>
    <property type="molecule type" value="Genomic_DNA"/>
</dbReference>
<evidence type="ECO:0000259" key="9">
    <source>
        <dbReference type="Pfam" id="PF00483"/>
    </source>
</evidence>
<comment type="caution">
    <text evidence="12">The sequence shown here is derived from an EMBL/GenBank/DDBJ whole genome shotgun (WGS) entry which is preliminary data.</text>
</comment>
<evidence type="ECO:0000256" key="1">
    <source>
        <dbReference type="ARBA" id="ARBA00006115"/>
    </source>
</evidence>
<evidence type="ECO:0000256" key="7">
    <source>
        <dbReference type="ARBA" id="ARBA00047343"/>
    </source>
</evidence>
<feature type="domain" description="Mannose-6-phosphate isomerase type II C-terminal" evidence="10">
    <location>
        <begin position="338"/>
        <end position="451"/>
    </location>
</feature>
<feature type="domain" description="Nucleotidyl transferase" evidence="9">
    <location>
        <begin position="3"/>
        <end position="272"/>
    </location>
</feature>
<dbReference type="Gene3D" id="3.90.550.10">
    <property type="entry name" value="Spore Coat Polysaccharide Biosynthesis Protein SpsA, Chain A"/>
    <property type="match status" value="1"/>
</dbReference>
<dbReference type="InterPro" id="IPR001538">
    <property type="entry name" value="Man6P_isomerase-2_C"/>
</dbReference>
<keyword evidence="6" id="KW-0342">GTP-binding</keyword>
<keyword evidence="13" id="KW-1185">Reference proteome</keyword>
<dbReference type="GO" id="GO:0004476">
    <property type="term" value="F:mannose-6-phosphate isomerase activity"/>
    <property type="evidence" value="ECO:0007669"/>
    <property type="project" value="UniProtKB-EC"/>
</dbReference>
<dbReference type="CDD" id="cd02509">
    <property type="entry name" value="GDP-M1P_Guanylyltransferase"/>
    <property type="match status" value="1"/>
</dbReference>
<feature type="domain" description="MannoseP isomerase/GMP-like beta-helix" evidence="11">
    <location>
        <begin position="280"/>
        <end position="334"/>
    </location>
</feature>
<comment type="similarity">
    <text evidence="1 8">Belongs to the mannose-6-phosphate isomerase type 2 family.</text>
</comment>
<dbReference type="GO" id="GO:0004475">
    <property type="term" value="F:mannose-1-phosphate guanylyltransferase (GTP) activity"/>
    <property type="evidence" value="ECO:0007669"/>
    <property type="project" value="UniProtKB-EC"/>
</dbReference>
<evidence type="ECO:0000256" key="2">
    <source>
        <dbReference type="ARBA" id="ARBA00012387"/>
    </source>
</evidence>
<dbReference type="InterPro" id="IPR005835">
    <property type="entry name" value="NTP_transferase_dom"/>
</dbReference>
<protein>
    <recommendedName>
        <fullName evidence="2">mannose-1-phosphate guanylyltransferase</fullName>
        <ecNumber evidence="2">2.7.7.13</ecNumber>
    </recommendedName>
</protein>
<comment type="catalytic activity">
    <reaction evidence="7">
        <text>alpha-D-mannose 1-phosphate + GTP + H(+) = GDP-alpha-D-mannose + diphosphate</text>
        <dbReference type="Rhea" id="RHEA:15229"/>
        <dbReference type="ChEBI" id="CHEBI:15378"/>
        <dbReference type="ChEBI" id="CHEBI:33019"/>
        <dbReference type="ChEBI" id="CHEBI:37565"/>
        <dbReference type="ChEBI" id="CHEBI:57527"/>
        <dbReference type="ChEBI" id="CHEBI:58409"/>
        <dbReference type="EC" id="2.7.7.13"/>
    </reaction>
</comment>
<accession>A0ABW5SU40</accession>
<dbReference type="Pfam" id="PF22640">
    <property type="entry name" value="ManC_GMP_beta-helix"/>
    <property type="match status" value="1"/>
</dbReference>
<evidence type="ECO:0000313" key="13">
    <source>
        <dbReference type="Proteomes" id="UP001597540"/>
    </source>
</evidence>
<evidence type="ECO:0000313" key="12">
    <source>
        <dbReference type="EMBL" id="MFD2703143.1"/>
    </source>
</evidence>
<reference evidence="13" key="1">
    <citation type="journal article" date="2019" name="Int. J. Syst. Evol. Microbiol.">
        <title>The Global Catalogue of Microorganisms (GCM) 10K type strain sequencing project: providing services to taxonomists for standard genome sequencing and annotation.</title>
        <authorList>
            <consortium name="The Broad Institute Genomics Platform"/>
            <consortium name="The Broad Institute Genome Sequencing Center for Infectious Disease"/>
            <person name="Wu L."/>
            <person name="Ma J."/>
        </authorList>
    </citation>
    <scope>NUCLEOTIDE SEQUENCE [LARGE SCALE GENOMIC DNA]</scope>
    <source>
        <strain evidence="13">KCTC 33849</strain>
    </source>
</reference>
<dbReference type="CDD" id="cd02213">
    <property type="entry name" value="cupin_PMI_typeII_C"/>
    <property type="match status" value="1"/>
</dbReference>
<name>A0ABW5SU40_9BACL</name>
<dbReference type="SUPFAM" id="SSF53448">
    <property type="entry name" value="Nucleotide-diphospho-sugar transferases"/>
    <property type="match status" value="1"/>
</dbReference>
<dbReference type="InterPro" id="IPR006375">
    <property type="entry name" value="Man1P_GuaTrfase/Man6P_Isoase"/>
</dbReference>
<gene>
    <name evidence="12" type="ORF">ACFSVM_22180</name>
</gene>
<dbReference type="Pfam" id="PF00483">
    <property type="entry name" value="NTP_transferase"/>
    <property type="match status" value="1"/>
</dbReference>
<keyword evidence="3 12" id="KW-0808">Transferase</keyword>
<dbReference type="EC" id="2.7.7.13" evidence="2"/>
<evidence type="ECO:0000256" key="6">
    <source>
        <dbReference type="ARBA" id="ARBA00023134"/>
    </source>
</evidence>
<evidence type="ECO:0000256" key="5">
    <source>
        <dbReference type="ARBA" id="ARBA00022741"/>
    </source>
</evidence>
<dbReference type="SUPFAM" id="SSF51182">
    <property type="entry name" value="RmlC-like cupins"/>
    <property type="match status" value="1"/>
</dbReference>
<evidence type="ECO:0000256" key="4">
    <source>
        <dbReference type="ARBA" id="ARBA00022695"/>
    </source>
</evidence>
<dbReference type="RefSeq" id="WP_379264618.1">
    <property type="nucleotide sequence ID" value="NZ_JBHUMJ010000011.1"/>
</dbReference>
<evidence type="ECO:0000259" key="11">
    <source>
        <dbReference type="Pfam" id="PF22640"/>
    </source>
</evidence>
<dbReference type="InterPro" id="IPR011051">
    <property type="entry name" value="RmlC_Cupin_sf"/>
</dbReference>
<dbReference type="InterPro" id="IPR051161">
    <property type="entry name" value="Mannose-6P_isomerase_type2"/>
</dbReference>
<evidence type="ECO:0000256" key="3">
    <source>
        <dbReference type="ARBA" id="ARBA00022679"/>
    </source>
</evidence>
<dbReference type="PANTHER" id="PTHR46390">
    <property type="entry name" value="MANNOSE-1-PHOSPHATE GUANYLYLTRANSFERASE"/>
    <property type="match status" value="1"/>
</dbReference>
<dbReference type="Pfam" id="PF01050">
    <property type="entry name" value="MannoseP_isomer"/>
    <property type="match status" value="1"/>
</dbReference>
<dbReference type="Proteomes" id="UP001597540">
    <property type="component" value="Unassembled WGS sequence"/>
</dbReference>
<dbReference type="InterPro" id="IPR054566">
    <property type="entry name" value="ManC/GMP-like_b-helix"/>
</dbReference>
<dbReference type="InterPro" id="IPR029044">
    <property type="entry name" value="Nucleotide-diphossugar_trans"/>
</dbReference>
<organism evidence="12 13">
    <name type="scientific">Paenibacillus shunpengii</name>
    <dbReference type="NCBI Taxonomy" id="2054424"/>
    <lineage>
        <taxon>Bacteria</taxon>
        <taxon>Bacillati</taxon>
        <taxon>Bacillota</taxon>
        <taxon>Bacilli</taxon>
        <taxon>Bacillales</taxon>
        <taxon>Paenibacillaceae</taxon>
        <taxon>Paenibacillus</taxon>
    </lineage>
</organism>
<dbReference type="InterPro" id="IPR014710">
    <property type="entry name" value="RmlC-like_jellyroll"/>
</dbReference>